<gene>
    <name evidence="2" type="ORF">PAPYR_6999</name>
</gene>
<name>A0ABQ8UGL2_9EUKA</name>
<comment type="caution">
    <text evidence="2">The sequence shown here is derived from an EMBL/GenBank/DDBJ whole genome shotgun (WGS) entry which is preliminary data.</text>
</comment>
<protein>
    <submittedName>
        <fullName evidence="2">Uncharacterized protein</fullName>
    </submittedName>
</protein>
<proteinExistence type="predicted"/>
<feature type="region of interest" description="Disordered" evidence="1">
    <location>
        <begin position="159"/>
        <end position="186"/>
    </location>
</feature>
<dbReference type="Gene3D" id="3.40.1400.10">
    <property type="entry name" value="Sugar-phosphate isomerase, RpiB/LacA/LacB"/>
    <property type="match status" value="1"/>
</dbReference>
<dbReference type="Proteomes" id="UP001141327">
    <property type="component" value="Unassembled WGS sequence"/>
</dbReference>
<dbReference type="InterPro" id="IPR036569">
    <property type="entry name" value="RpiB_LacA_LacB_sf"/>
</dbReference>
<dbReference type="Pfam" id="PF02502">
    <property type="entry name" value="LacAB_rpiB"/>
    <property type="match status" value="1"/>
</dbReference>
<dbReference type="InterPro" id="IPR003500">
    <property type="entry name" value="RpiB_LacA_LacB"/>
</dbReference>
<organism evidence="2 3">
    <name type="scientific">Paratrimastix pyriformis</name>
    <dbReference type="NCBI Taxonomy" id="342808"/>
    <lineage>
        <taxon>Eukaryota</taxon>
        <taxon>Metamonada</taxon>
        <taxon>Preaxostyla</taxon>
        <taxon>Paratrimastigidae</taxon>
        <taxon>Paratrimastix</taxon>
    </lineage>
</organism>
<accession>A0ABQ8UGL2</accession>
<dbReference type="PANTHER" id="PTHR30345:SF0">
    <property type="entry name" value="DNA DAMAGE-REPAIR_TOLERATION PROTEIN DRT102"/>
    <property type="match status" value="1"/>
</dbReference>
<dbReference type="PANTHER" id="PTHR30345">
    <property type="entry name" value="RIBOSE-5-PHOSPHATE ISOMERASE B"/>
    <property type="match status" value="1"/>
</dbReference>
<evidence type="ECO:0000256" key="1">
    <source>
        <dbReference type="SAM" id="MobiDB-lite"/>
    </source>
</evidence>
<reference evidence="2" key="1">
    <citation type="journal article" date="2022" name="bioRxiv">
        <title>Genomics of Preaxostyla Flagellates Illuminates Evolutionary Transitions and the Path Towards Mitochondrial Loss.</title>
        <authorList>
            <person name="Novak L.V.F."/>
            <person name="Treitli S.C."/>
            <person name="Pyrih J."/>
            <person name="Halakuc P."/>
            <person name="Pipaliya S.V."/>
            <person name="Vacek V."/>
            <person name="Brzon O."/>
            <person name="Soukal P."/>
            <person name="Eme L."/>
            <person name="Dacks J.B."/>
            <person name="Karnkowska A."/>
            <person name="Elias M."/>
            <person name="Hampl V."/>
        </authorList>
    </citation>
    <scope>NUCLEOTIDE SEQUENCE</scope>
    <source>
        <strain evidence="2">RCP-MX</strain>
    </source>
</reference>
<keyword evidence="3" id="KW-1185">Reference proteome</keyword>
<evidence type="ECO:0000313" key="2">
    <source>
        <dbReference type="EMBL" id="KAJ4457522.1"/>
    </source>
</evidence>
<dbReference type="EMBL" id="JAPMOS010000045">
    <property type="protein sequence ID" value="KAJ4457522.1"/>
    <property type="molecule type" value="Genomic_DNA"/>
</dbReference>
<evidence type="ECO:0000313" key="3">
    <source>
        <dbReference type="Proteomes" id="UP001141327"/>
    </source>
</evidence>
<sequence length="186" mass="20201">MPRLAVAAFDGDGLQLFHALSGQLRILDAQLTNLGIPNPDAEDDNWSQLLDIFARTLLHPEMHCSFGVTFSKDGHLAAVALNKMNAEIRAVAPESVSAATWARSHYNASVLCLSSNYTGASAASDILEAFFLTPFGTRARDHYLTNLLSTIRPLPAESLSQSPPVPFPKIHHRREEDVPNNEAGIG</sequence>
<dbReference type="SUPFAM" id="SSF89623">
    <property type="entry name" value="Ribose/Galactose isomerase RpiB/AlsB"/>
    <property type="match status" value="1"/>
</dbReference>